<protein>
    <submittedName>
        <fullName evidence="2">Uncharacterized protein</fullName>
    </submittedName>
</protein>
<comment type="caution">
    <text evidence="2">The sequence shown here is derived from an EMBL/GenBank/DDBJ whole genome shotgun (WGS) entry which is preliminary data.</text>
</comment>
<organism evidence="2 3">
    <name type="scientific">Stentor coeruleus</name>
    <dbReference type="NCBI Taxonomy" id="5963"/>
    <lineage>
        <taxon>Eukaryota</taxon>
        <taxon>Sar</taxon>
        <taxon>Alveolata</taxon>
        <taxon>Ciliophora</taxon>
        <taxon>Postciliodesmatophora</taxon>
        <taxon>Heterotrichea</taxon>
        <taxon>Heterotrichida</taxon>
        <taxon>Stentoridae</taxon>
        <taxon>Stentor</taxon>
    </lineage>
</organism>
<reference evidence="2 3" key="1">
    <citation type="submission" date="2016-11" db="EMBL/GenBank/DDBJ databases">
        <title>The macronuclear genome of Stentor coeruleus: a giant cell with tiny introns.</title>
        <authorList>
            <person name="Slabodnick M."/>
            <person name="Ruby J.G."/>
            <person name="Reiff S.B."/>
            <person name="Swart E.C."/>
            <person name="Gosai S."/>
            <person name="Prabakaran S."/>
            <person name="Witkowska E."/>
            <person name="Larue G.E."/>
            <person name="Fisher S."/>
            <person name="Freeman R.M."/>
            <person name="Gunawardena J."/>
            <person name="Chu W."/>
            <person name="Stover N.A."/>
            <person name="Gregory B.D."/>
            <person name="Nowacki M."/>
            <person name="Derisi J."/>
            <person name="Roy S.W."/>
            <person name="Marshall W.F."/>
            <person name="Sood P."/>
        </authorList>
    </citation>
    <scope>NUCLEOTIDE SEQUENCE [LARGE SCALE GENOMIC DNA]</scope>
    <source>
        <strain evidence="2">WM001</strain>
    </source>
</reference>
<gene>
    <name evidence="2" type="ORF">SteCoe_14391</name>
    <name evidence="1" type="ORF">SteCoe_15305</name>
</gene>
<dbReference type="PANTHER" id="PTHR10974:SF1">
    <property type="entry name" value="FI08016P-RELATED"/>
    <property type="match status" value="1"/>
</dbReference>
<sequence>MNLARAGIIAILLAIGGFVSWKVSMVRVSLSKAFNPWTQKFSSAMIFNESLYDCETCSWNLYKDNDLVEKKNIIKLFDDEGITQEDPLIQCLPESFGYTMEEALELFPDKHFPDCSELVDKNEDIIQLDTKKNSLTMTCDKYKEKGKYVLGEDYTTEVLGLREFTTPFSNYLFQVKSKTQEYAFGTCSEDKKQFLESVTYKHRPKEEILNRQPHKDPIVIVTLTLDSVSRRAFFRKMPQTVNYLNNELNENFQVFDMKIHNVMGEFSANNIMPQLIGDNPYKMFWEIPEEDFHYKNSIWKECHERKYATLFIEEGCTDDLARYFGKNITIDHIGTSFWCAARRFNEFENNSMKQRCIGQYNSHVYVHNYIKEFSYNYKHLSQWIFTHINTAHESSGLLISTMDLDTKDFLKSYLNQQSSIKTILIITGDHGMRYGDWFKKIDGSHEHRLPLGLIIASKSLLQTIPNSIDILNHNSQRLTSKLDLYTTQLHLIHNQENHMTRDSQIYSDIKMKTSIRYKPVSLLLEKIPNNRTCFDIGVPAFWCSCLKFVEVNEKYEDFIYEIANTLIMSMNEEAYKPRMSPFAKVCQKMSLKDVVKLWVLSTDEEYYKLQFSVNESESALFESVVLMTWRKYRPRNVKVFFIKVWDKGF</sequence>
<keyword evidence="3" id="KW-1185">Reference proteome</keyword>
<evidence type="ECO:0000313" key="3">
    <source>
        <dbReference type="Proteomes" id="UP000187209"/>
    </source>
</evidence>
<accession>A0A1R2C646</accession>
<dbReference type="EMBL" id="MPUH01000294">
    <property type="protein sequence ID" value="OMJ83700.1"/>
    <property type="molecule type" value="Genomic_DNA"/>
</dbReference>
<proteinExistence type="predicted"/>
<dbReference type="GO" id="GO:0005615">
    <property type="term" value="C:extracellular space"/>
    <property type="evidence" value="ECO:0007669"/>
    <property type="project" value="TreeGrafter"/>
</dbReference>
<dbReference type="AlphaFoldDB" id="A0A1R2C646"/>
<evidence type="ECO:0000313" key="2">
    <source>
        <dbReference type="EMBL" id="OMJ84502.1"/>
    </source>
</evidence>
<dbReference type="OrthoDB" id="5982518at2759"/>
<evidence type="ECO:0000313" key="1">
    <source>
        <dbReference type="EMBL" id="OMJ83700.1"/>
    </source>
</evidence>
<name>A0A1R2C646_9CILI</name>
<dbReference type="InterPro" id="IPR004245">
    <property type="entry name" value="DUF229"/>
</dbReference>
<dbReference type="Proteomes" id="UP000187209">
    <property type="component" value="Unassembled WGS sequence"/>
</dbReference>
<dbReference type="EMBL" id="MPUH01000267">
    <property type="protein sequence ID" value="OMJ84502.1"/>
    <property type="molecule type" value="Genomic_DNA"/>
</dbReference>
<dbReference type="Pfam" id="PF02995">
    <property type="entry name" value="DUF229"/>
    <property type="match status" value="1"/>
</dbReference>
<dbReference type="PANTHER" id="PTHR10974">
    <property type="entry name" value="FI08016P-RELATED"/>
    <property type="match status" value="1"/>
</dbReference>